<comment type="similarity">
    <text evidence="1">Belongs to the SMC family. SbcC subfamily.</text>
</comment>
<proteinExistence type="inferred from homology"/>
<comment type="caution">
    <text evidence="6">The sequence shown here is derived from an EMBL/GenBank/DDBJ whole genome shotgun (WGS) entry which is preliminary data.</text>
</comment>
<feature type="coiled-coil region" evidence="4">
    <location>
        <begin position="866"/>
        <end position="893"/>
    </location>
</feature>
<evidence type="ECO:0000259" key="5">
    <source>
        <dbReference type="Pfam" id="PF13476"/>
    </source>
</evidence>
<evidence type="ECO:0000256" key="2">
    <source>
        <dbReference type="ARBA" id="ARBA00011322"/>
    </source>
</evidence>
<dbReference type="SUPFAM" id="SSF52540">
    <property type="entry name" value="P-loop containing nucleoside triphosphate hydrolases"/>
    <property type="match status" value="2"/>
</dbReference>
<dbReference type="GO" id="GO:0004527">
    <property type="term" value="F:exonuclease activity"/>
    <property type="evidence" value="ECO:0007669"/>
    <property type="project" value="UniProtKB-KW"/>
</dbReference>
<feature type="coiled-coil region" evidence="4">
    <location>
        <begin position="933"/>
        <end position="960"/>
    </location>
</feature>
<dbReference type="STRING" id="37659.GCA_000703125_01060"/>
<dbReference type="Pfam" id="PF13558">
    <property type="entry name" value="SbcC_Walker_B"/>
    <property type="match status" value="1"/>
</dbReference>
<dbReference type="Proteomes" id="UP000239863">
    <property type="component" value="Unassembled WGS sequence"/>
</dbReference>
<feature type="coiled-coil region" evidence="4">
    <location>
        <begin position="985"/>
        <end position="1019"/>
    </location>
</feature>
<dbReference type="RefSeq" id="WP_169994213.1">
    <property type="nucleotide sequence ID" value="NZ_PTIS01000025.1"/>
</dbReference>
<dbReference type="PANTHER" id="PTHR32114:SF2">
    <property type="entry name" value="ABC TRANSPORTER ABCH.3"/>
    <property type="match status" value="1"/>
</dbReference>
<dbReference type="PANTHER" id="PTHR32114">
    <property type="entry name" value="ABC TRANSPORTER ABCH.3"/>
    <property type="match status" value="1"/>
</dbReference>
<keyword evidence="6" id="KW-0540">Nuclease</keyword>
<dbReference type="InterPro" id="IPR038729">
    <property type="entry name" value="Rad50/SbcC_AAA"/>
</dbReference>
<sequence length="1191" mass="138012">MKPRKLIIKGLNSFVEEQTIDFEILTAKGLFGIFGPTGSGKSTILDAITLALYGDISRDSKEYINSFCNGVSVSYEFEIGSAGYRKIYIADRVVNKDKNGLYKLKTCRLLEKNGEGLIPIAEGAREVKAKVEEIIGLKSEDFTRSVVLPQGRFSDFLKLSGVDRRNMLERIFNLKKYGIVLSDKIKKERKIRNEELSVLNTRIDSINVRGVSKENYKLIEDEINLLKAKEVSIRNEKENIDKEYEHYNNLWSLKSELLNYEDKQKELLKEKCVMDEKSCKVAKGRRANLVKPFIDDYIETEESLLNLKKQYTSTELSLKDLEKDIEKSKKSYEEALILKDKELPILIEKETQVKRALDLEKVIEDLKRDRDELRYNFIIIRDKLNKLNLLEEKTKIIISESSASIKDLENKIEDCRVDPEIRAKVLKGSIIYMERVKKGEEKDKLQNRYNKIYKDLAKCKEEKVLLEDIIINIEKDINEIEQKLKAIENNFSKDKDNSVDLEKKDTYLSMAVTQYEEIITSTNKIEGDIESIKIRNVQISYKKVDLENQKELLKVKLNKVTKEIESLNKENLAYSILEDLKEGDSCPVCGSTHHIKYAESKDESLILESNNLKEGYEGELLKVENDLKDIESNIIKNQTLEETYLGELKKLKFRLESLNLNDFIDLEGKVPSSEEIYEYYEDFKKEHEKIKESRELHEKEKEGLEDELKEKKDILSIKKLNYEKIKSELNSEEKSLSNIKEDIDEILENIKSSDSILKDITEEINIEDFMLESKSITEKDKLLSRFQNENKELKQRLDKYQKENEQYKRDINSLNIEKAKIEEAGKEKKSILDKYVSEREILTDGKDAKSYIKEIIDKKQFIITEEADLKRLLEELNVKKISLNDNYISLKQNMINLKDKMIKCQDNLLNALKENQFESKEEVITFVLDETKIIALENEIENHERLLNDVQSNIKNINLKLNGEDINKEFFEEVKCKRSYLSDRLEELIKSIASKDQVLKDMKRDLKELKRIQEDQKGMAYLCSNLDELTKLIEGNKFVEYVAQSQLKYICIEASKRLKDITRGRYALELDENGGFIMRDDFNGGYRRSASTLSGGETFLTSLALALSLSSQIQLKGSAPLEFFFLDEGFGSLDNSLIDTVISSLESLRSDKLSIGLISHVEDLKNRVPIKLIVDNYSGGKMGSFVKIELT</sequence>
<feature type="domain" description="Rad50/SbcC-type AAA" evidence="5">
    <location>
        <begin position="5"/>
        <end position="263"/>
    </location>
</feature>
<evidence type="ECO:0000256" key="4">
    <source>
        <dbReference type="SAM" id="Coils"/>
    </source>
</evidence>
<keyword evidence="6" id="KW-0269">Exonuclease</keyword>
<dbReference type="Pfam" id="PF13476">
    <property type="entry name" value="AAA_23"/>
    <property type="match status" value="1"/>
</dbReference>
<evidence type="ECO:0000313" key="7">
    <source>
        <dbReference type="Proteomes" id="UP000239863"/>
    </source>
</evidence>
<dbReference type="EMBL" id="PTIS01000025">
    <property type="protein sequence ID" value="PPK43926.1"/>
    <property type="molecule type" value="Genomic_DNA"/>
</dbReference>
<feature type="coiled-coil region" evidence="4">
    <location>
        <begin position="680"/>
        <end position="749"/>
    </location>
</feature>
<feature type="coiled-coil region" evidence="4">
    <location>
        <begin position="304"/>
        <end position="418"/>
    </location>
</feature>
<comment type="subunit">
    <text evidence="2">Heterodimer of SbcC and SbcD.</text>
</comment>
<accession>A0A2S6FUE8</accession>
<name>A0A2S6FUE8_9CLOT</name>
<evidence type="ECO:0000256" key="1">
    <source>
        <dbReference type="ARBA" id="ARBA00006930"/>
    </source>
</evidence>
<keyword evidence="6" id="KW-0378">Hydrolase</keyword>
<reference evidence="6 7" key="1">
    <citation type="submission" date="2018-02" db="EMBL/GenBank/DDBJ databases">
        <title>Genomic Encyclopedia of Archaeal and Bacterial Type Strains, Phase II (KMG-II): from individual species to whole genera.</title>
        <authorList>
            <person name="Goeker M."/>
        </authorList>
    </citation>
    <scope>NUCLEOTIDE SEQUENCE [LARGE SCALE GENOMIC DNA]</scope>
    <source>
        <strain evidence="6 7">DSM 15099</strain>
    </source>
</reference>
<gene>
    <name evidence="6" type="ORF">BD821_12522</name>
</gene>
<feature type="coiled-coil region" evidence="4">
    <location>
        <begin position="543"/>
        <end position="570"/>
    </location>
</feature>
<evidence type="ECO:0000256" key="3">
    <source>
        <dbReference type="ARBA" id="ARBA00013368"/>
    </source>
</evidence>
<evidence type="ECO:0000313" key="6">
    <source>
        <dbReference type="EMBL" id="PPK43926.1"/>
    </source>
</evidence>
<keyword evidence="4" id="KW-0175">Coiled coil</keyword>
<dbReference type="AlphaFoldDB" id="A0A2S6FUE8"/>
<dbReference type="InterPro" id="IPR027417">
    <property type="entry name" value="P-loop_NTPase"/>
</dbReference>
<feature type="coiled-coil region" evidence="4">
    <location>
        <begin position="442"/>
        <end position="497"/>
    </location>
</feature>
<dbReference type="Gene3D" id="3.40.50.300">
    <property type="entry name" value="P-loop containing nucleotide triphosphate hydrolases"/>
    <property type="match status" value="2"/>
</dbReference>
<protein>
    <recommendedName>
        <fullName evidence="3">Nuclease SbcCD subunit C</fullName>
    </recommendedName>
</protein>
<organism evidence="6 7">
    <name type="scientific">Clostridium algidicarnis DSM 15099</name>
    <dbReference type="NCBI Taxonomy" id="1121295"/>
    <lineage>
        <taxon>Bacteria</taxon>
        <taxon>Bacillati</taxon>
        <taxon>Bacillota</taxon>
        <taxon>Clostridia</taxon>
        <taxon>Eubacteriales</taxon>
        <taxon>Clostridiaceae</taxon>
        <taxon>Clostridium</taxon>
    </lineage>
</organism>
<feature type="coiled-coil region" evidence="4">
    <location>
        <begin position="776"/>
        <end position="824"/>
    </location>
</feature>